<proteinExistence type="predicted"/>
<dbReference type="GO" id="GO:0031146">
    <property type="term" value="P:SCF-dependent proteasomal ubiquitin-dependent protein catabolic process"/>
    <property type="evidence" value="ECO:0007669"/>
    <property type="project" value="TreeGrafter"/>
</dbReference>
<dbReference type="Gene3D" id="3.80.10.10">
    <property type="entry name" value="Ribonuclease Inhibitor"/>
    <property type="match status" value="2"/>
</dbReference>
<dbReference type="STRING" id="451379.A0A0N5AJB2"/>
<dbReference type="AlphaFoldDB" id="A0A0N5AJB2"/>
<reference evidence="2" key="1">
    <citation type="submission" date="2017-02" db="UniProtKB">
        <authorList>
            <consortium name="WormBaseParasite"/>
        </authorList>
    </citation>
    <scope>IDENTIFICATION</scope>
</reference>
<dbReference type="InterPro" id="IPR032675">
    <property type="entry name" value="LRR_dom_sf"/>
</dbReference>
<dbReference type="GO" id="GO:0019005">
    <property type="term" value="C:SCF ubiquitin ligase complex"/>
    <property type="evidence" value="ECO:0007669"/>
    <property type="project" value="TreeGrafter"/>
</dbReference>
<organism evidence="1 2">
    <name type="scientific">Syphacia muris</name>
    <dbReference type="NCBI Taxonomy" id="451379"/>
    <lineage>
        <taxon>Eukaryota</taxon>
        <taxon>Metazoa</taxon>
        <taxon>Ecdysozoa</taxon>
        <taxon>Nematoda</taxon>
        <taxon>Chromadorea</taxon>
        <taxon>Rhabditida</taxon>
        <taxon>Spirurina</taxon>
        <taxon>Oxyuridomorpha</taxon>
        <taxon>Oxyuroidea</taxon>
        <taxon>Oxyuridae</taxon>
        <taxon>Syphacia</taxon>
    </lineage>
</organism>
<dbReference type="WBParaSite" id="SMUV_0000454401-mRNA-1">
    <property type="protein sequence ID" value="SMUV_0000454401-mRNA-1"/>
    <property type="gene ID" value="SMUV_0000454401"/>
</dbReference>
<dbReference type="Proteomes" id="UP000046393">
    <property type="component" value="Unplaced"/>
</dbReference>
<name>A0A0N5AJB2_9BILA</name>
<dbReference type="PANTHER" id="PTHR13318:SF246">
    <property type="entry name" value="F-BOX DOMAIN-CONTAINING PROTEIN"/>
    <property type="match status" value="1"/>
</dbReference>
<evidence type="ECO:0000313" key="1">
    <source>
        <dbReference type="Proteomes" id="UP000046393"/>
    </source>
</evidence>
<dbReference type="PANTHER" id="PTHR13318">
    <property type="entry name" value="PARTNER OF PAIRED, ISOFORM B-RELATED"/>
    <property type="match status" value="1"/>
</dbReference>
<protein>
    <submittedName>
        <fullName evidence="2">F-box/LRR-repeat protein 7</fullName>
    </submittedName>
</protein>
<accession>A0A0N5AJB2</accession>
<evidence type="ECO:0000313" key="2">
    <source>
        <dbReference type="WBParaSite" id="SMUV_0000454401-mRNA-1"/>
    </source>
</evidence>
<dbReference type="SUPFAM" id="SSF52047">
    <property type="entry name" value="RNI-like"/>
    <property type="match status" value="2"/>
</dbReference>
<sequence>MVKSLFDICMSTVCQNRLDDQLAYLPSVCKQRLLEFFSSHDKLFMGNCLRLVSSHAFGSNITRLNFYLSDQLTDDILTTIADYNRGLEEIAIIDCRNITDLGILAITTGQDCLRKLELRALAMLTSYGIGSICSYFLHTVDLSSCPLITSEGIHRLVYFNRNIRCLYLNHCKGIVSVKRRSVCDDGLYYIAKYLGENLTVLELDFLPNLSDPSTTLFHLCQNCPNIKQLSLCRFFEAETAFDEFSDYRIEGLGLRDVDLYGNYFLTLPMLPPTVKRIRLSVCGDENVNDLISKLRSLPQLNSIRLQLTCRDQSYRTMENANRFLCSFIPYMGAKITSLQISIPRLVDTALRLITQCLPNLDHLALDVRHMNNKLLRRFFSGGACQPGSRLTTLKLCRLRITYRALFAIARGATSIMDLETSYMPCVDDRFLVLLADNCKRLCNVNFNGCKFVSDKGLAALARSCCLKEVRIRATSCTDKSIYILAQFCPDLEWISHADFSGRPKFSDKALQCLRDSCIQRVIC</sequence>
<dbReference type="InterPro" id="IPR006553">
    <property type="entry name" value="Leu-rich_rpt_Cys-con_subtyp"/>
</dbReference>
<keyword evidence="1" id="KW-1185">Reference proteome</keyword>
<dbReference type="SMART" id="SM00367">
    <property type="entry name" value="LRR_CC"/>
    <property type="match status" value="6"/>
</dbReference>